<accession>A0AA41ES24</accession>
<comment type="caution">
    <text evidence="1">The sequence shown here is derived from an EMBL/GenBank/DDBJ whole genome shotgun (WGS) entry which is preliminary data.</text>
</comment>
<organism evidence="1 2">
    <name type="scientific">Levilactobacillus brevis</name>
    <name type="common">Lactobacillus brevis</name>
    <dbReference type="NCBI Taxonomy" id="1580"/>
    <lineage>
        <taxon>Bacteria</taxon>
        <taxon>Bacillati</taxon>
        <taxon>Bacillota</taxon>
        <taxon>Bacilli</taxon>
        <taxon>Lactobacillales</taxon>
        <taxon>Lactobacillaceae</taxon>
        <taxon>Levilactobacillus</taxon>
    </lineage>
</organism>
<dbReference type="AlphaFoldDB" id="A0AA41ES24"/>
<protein>
    <submittedName>
        <fullName evidence="1">Uncharacterized protein</fullName>
    </submittedName>
</protein>
<evidence type="ECO:0000313" key="1">
    <source>
        <dbReference type="EMBL" id="MBS1011846.1"/>
    </source>
</evidence>
<sequence length="111" mass="11972">MNTKYSDVLKTSQQAVNSATTLAQQQTVSATSINQFTAINYSTSTQSICKGDGIMVQIYTWAYQDWKTITKETLATIVGLPDGIAADDYKNITGEAYVAPTTQATTTSTTN</sequence>
<reference evidence="1" key="1">
    <citation type="submission" date="2020-12" db="EMBL/GenBank/DDBJ databases">
        <authorList>
            <person name="Mcmullen J.G."/>
        </authorList>
    </citation>
    <scope>NUCLEOTIDE SEQUENCE</scope>
    <source>
        <strain evidence="1">Dm-2019-70</strain>
    </source>
</reference>
<dbReference type="Proteomes" id="UP000676478">
    <property type="component" value="Unassembled WGS sequence"/>
</dbReference>
<dbReference type="EMBL" id="JAERKF010000032">
    <property type="protein sequence ID" value="MBS1011846.1"/>
    <property type="molecule type" value="Genomic_DNA"/>
</dbReference>
<name>A0AA41ES24_LEVBR</name>
<evidence type="ECO:0000313" key="2">
    <source>
        <dbReference type="Proteomes" id="UP000676478"/>
    </source>
</evidence>
<proteinExistence type="predicted"/>
<reference evidence="1" key="2">
    <citation type="submission" date="2022-09" db="EMBL/GenBank/DDBJ databases">
        <title>Genome-inferred correspondence between phylogeny and metabolic traits in the wild Drosophila gut microbiome.</title>
        <authorList>
            <person name="Bueno E."/>
            <person name="Blow F."/>
            <person name="Douglas A.E."/>
        </authorList>
    </citation>
    <scope>NUCLEOTIDE SEQUENCE</scope>
    <source>
        <strain evidence="1">Dm-2019-70</strain>
    </source>
</reference>
<gene>
    <name evidence="1" type="ORF">JK167_13665</name>
</gene>
<dbReference type="RefSeq" id="WP_211756455.1">
    <property type="nucleotide sequence ID" value="NZ_JAERKE010000027.1"/>
</dbReference>